<dbReference type="Gene3D" id="3.90.1750.10">
    <property type="entry name" value="Hect, E3 ligase catalytic domains"/>
    <property type="match status" value="2"/>
</dbReference>
<sequence length="460" mass="53057">MLSVALNIFIKYNMRNCNQFVPIPKICVRRSNLIEDALNSFLNENWGLKSPIASFLTQSRLVVEFLGEVGVDSGGLRREFFSLLVDELLNCEYGLFKLCSRDTAYWLTGYELGFAIQTELIGFVIGLALLNGDTLKVPFPKVFFRKLLSSNRNLLKSTIFKNYQSSSEQYIMFKPVTSTNFIVLKVMEKDQLILRSNYNPDLTKFIYLRQIDKVYKSLTQLPEYTPTLQDLEEIEPEIADNIYKLYLMSCDSNIANLNLTFSVTKDCLGEFQEIPLKDKNGNEYSMEKLVTNQNVLEYIEALLNYYLIYNIETQFDNFYLGFHRACACSLFMHLTPEQLAFTLNGIEGEIDVNHLEKVTQYLNGYDEHSQVIKWFWVCFRMLSSSDKKKLLMFITGSERIPLGGPEALELKITNPGGSSDRLPWAHTCEKILLLPNYPSYELLSDKLRIAIEHNRGFGLY</sequence>
<dbReference type="SMART" id="SM00119">
    <property type="entry name" value="HECTc"/>
    <property type="match status" value="1"/>
</dbReference>
<keyword evidence="7" id="KW-1185">Reference proteome</keyword>
<dbReference type="AlphaFoldDB" id="A0A6P6YBQ0"/>
<name>A0A6P6YBQ0_DERPT</name>
<dbReference type="InterPro" id="IPR000569">
    <property type="entry name" value="HECT_dom"/>
</dbReference>
<accession>A0A6P6YBQ0</accession>
<dbReference type="OrthoDB" id="5981550at2759"/>
<proteinExistence type="predicted"/>
<keyword evidence="3" id="KW-0808">Transferase</keyword>
<dbReference type="GO" id="GO:0061630">
    <property type="term" value="F:ubiquitin protein ligase activity"/>
    <property type="evidence" value="ECO:0007669"/>
    <property type="project" value="UniProtKB-EC"/>
</dbReference>
<organism evidence="7 8">
    <name type="scientific">Dermatophagoides pteronyssinus</name>
    <name type="common">European house dust mite</name>
    <dbReference type="NCBI Taxonomy" id="6956"/>
    <lineage>
        <taxon>Eukaryota</taxon>
        <taxon>Metazoa</taxon>
        <taxon>Ecdysozoa</taxon>
        <taxon>Arthropoda</taxon>
        <taxon>Chelicerata</taxon>
        <taxon>Arachnida</taxon>
        <taxon>Acari</taxon>
        <taxon>Acariformes</taxon>
        <taxon>Sarcoptiformes</taxon>
        <taxon>Astigmata</taxon>
        <taxon>Psoroptidia</taxon>
        <taxon>Analgoidea</taxon>
        <taxon>Pyroglyphidae</taxon>
        <taxon>Dermatophagoidinae</taxon>
        <taxon>Dermatophagoides</taxon>
    </lineage>
</organism>
<comment type="catalytic activity">
    <reaction evidence="1">
        <text>S-ubiquitinyl-[E2 ubiquitin-conjugating enzyme]-L-cysteine + [acceptor protein]-L-lysine = [E2 ubiquitin-conjugating enzyme]-L-cysteine + N(6)-ubiquitinyl-[acceptor protein]-L-lysine.</text>
        <dbReference type="EC" id="2.3.2.26"/>
    </reaction>
</comment>
<dbReference type="OMA" id="FARRINI"/>
<dbReference type="RefSeq" id="XP_027202817.1">
    <property type="nucleotide sequence ID" value="XM_027347016.1"/>
</dbReference>
<evidence type="ECO:0000313" key="8">
    <source>
        <dbReference type="RefSeq" id="XP_027202817.1"/>
    </source>
</evidence>
<dbReference type="Pfam" id="PF00632">
    <property type="entry name" value="HECT"/>
    <property type="match status" value="2"/>
</dbReference>
<dbReference type="GO" id="GO:0000209">
    <property type="term" value="P:protein polyubiquitination"/>
    <property type="evidence" value="ECO:0007669"/>
    <property type="project" value="InterPro"/>
</dbReference>
<keyword evidence="4 5" id="KW-0833">Ubl conjugation pathway</keyword>
<evidence type="ECO:0000256" key="4">
    <source>
        <dbReference type="ARBA" id="ARBA00022786"/>
    </source>
</evidence>
<evidence type="ECO:0000259" key="6">
    <source>
        <dbReference type="PROSITE" id="PS50237"/>
    </source>
</evidence>
<dbReference type="PANTHER" id="PTHR45700">
    <property type="entry name" value="UBIQUITIN-PROTEIN LIGASE E3C"/>
    <property type="match status" value="1"/>
</dbReference>
<dbReference type="Gene3D" id="3.30.2160.10">
    <property type="entry name" value="Hect, E3 ligase catalytic domain"/>
    <property type="match status" value="1"/>
</dbReference>
<dbReference type="InterPro" id="IPR044611">
    <property type="entry name" value="E3A/B/C-like"/>
</dbReference>
<dbReference type="KEGG" id="dpte:113796714"/>
<dbReference type="InterPro" id="IPR035983">
    <property type="entry name" value="Hect_E3_ubiquitin_ligase"/>
</dbReference>
<dbReference type="PANTHER" id="PTHR45700:SF8">
    <property type="entry name" value="HECT-TYPE E3 UBIQUITIN TRANSFERASE"/>
    <property type="match status" value="1"/>
</dbReference>
<reference evidence="8" key="1">
    <citation type="submission" date="2025-08" db="UniProtKB">
        <authorList>
            <consortium name="RefSeq"/>
        </authorList>
    </citation>
    <scope>IDENTIFICATION</scope>
    <source>
        <strain evidence="8">Airmid</strain>
    </source>
</reference>
<dbReference type="FunFam" id="3.30.2410.10:FF:000003">
    <property type="entry name" value="probable E3 ubiquitin-protein ligase HERC4 isoform X1"/>
    <property type="match status" value="1"/>
</dbReference>
<dbReference type="SUPFAM" id="SSF56204">
    <property type="entry name" value="Hect, E3 ligase catalytic domain"/>
    <property type="match status" value="1"/>
</dbReference>
<dbReference type="InParanoid" id="A0A6P6YBQ0"/>
<dbReference type="Proteomes" id="UP000515146">
    <property type="component" value="Unplaced"/>
</dbReference>
<evidence type="ECO:0000256" key="1">
    <source>
        <dbReference type="ARBA" id="ARBA00000885"/>
    </source>
</evidence>
<protein>
    <recommendedName>
        <fullName evidence="2">HECT-type E3 ubiquitin transferase</fullName>
        <ecNumber evidence="2">2.3.2.26</ecNumber>
    </recommendedName>
</protein>
<dbReference type="EC" id="2.3.2.26" evidence="2"/>
<dbReference type="Gene3D" id="3.30.2410.10">
    <property type="entry name" value="Hect, E3 ligase catalytic domain"/>
    <property type="match status" value="1"/>
</dbReference>
<dbReference type="PROSITE" id="PS50237">
    <property type="entry name" value="HECT"/>
    <property type="match status" value="1"/>
</dbReference>
<evidence type="ECO:0000313" key="7">
    <source>
        <dbReference type="Proteomes" id="UP000515146"/>
    </source>
</evidence>
<evidence type="ECO:0000256" key="3">
    <source>
        <dbReference type="ARBA" id="ARBA00022679"/>
    </source>
</evidence>
<dbReference type="GO" id="GO:0009966">
    <property type="term" value="P:regulation of signal transduction"/>
    <property type="evidence" value="ECO:0007669"/>
    <property type="project" value="UniProtKB-ARBA"/>
</dbReference>
<feature type="domain" description="HECT" evidence="6">
    <location>
        <begin position="56"/>
        <end position="460"/>
    </location>
</feature>
<evidence type="ECO:0000256" key="2">
    <source>
        <dbReference type="ARBA" id="ARBA00012485"/>
    </source>
</evidence>
<feature type="active site" description="Glycyl thioester intermediate" evidence="5">
    <location>
        <position position="428"/>
    </location>
</feature>
<gene>
    <name evidence="8" type="primary">LOC113796714</name>
</gene>
<evidence type="ECO:0000256" key="5">
    <source>
        <dbReference type="PROSITE-ProRule" id="PRU00104"/>
    </source>
</evidence>